<dbReference type="SUPFAM" id="SSF81301">
    <property type="entry name" value="Nucleotidyltransferase"/>
    <property type="match status" value="1"/>
</dbReference>
<reference evidence="11" key="1">
    <citation type="journal article" date="2020" name="mSystems">
        <title>Genome- and Community-Level Interaction Insights into Carbon Utilization and Element Cycling Functions of Hydrothermarchaeota in Hydrothermal Sediment.</title>
        <authorList>
            <person name="Zhou Z."/>
            <person name="Liu Y."/>
            <person name="Xu W."/>
            <person name="Pan J."/>
            <person name="Luo Z.H."/>
            <person name="Li M."/>
        </authorList>
    </citation>
    <scope>NUCLEOTIDE SEQUENCE [LARGE SCALE GENOMIC DNA]</scope>
    <source>
        <strain evidence="11">SpSt-374</strain>
    </source>
</reference>
<accession>A0A7C3VHL5</accession>
<gene>
    <name evidence="11" type="ORF">ENR15_13530</name>
</gene>
<evidence type="ECO:0000256" key="4">
    <source>
        <dbReference type="ARBA" id="ARBA00022695"/>
    </source>
</evidence>
<dbReference type="GO" id="GO:0016779">
    <property type="term" value="F:nucleotidyltransferase activity"/>
    <property type="evidence" value="ECO:0007669"/>
    <property type="project" value="UniProtKB-KW"/>
</dbReference>
<keyword evidence="5" id="KW-0479">Metal-binding</keyword>
<evidence type="ECO:0000256" key="9">
    <source>
        <dbReference type="ARBA" id="ARBA00038276"/>
    </source>
</evidence>
<evidence type="ECO:0000256" key="8">
    <source>
        <dbReference type="ARBA" id="ARBA00022842"/>
    </source>
</evidence>
<dbReference type="InterPro" id="IPR043519">
    <property type="entry name" value="NT_sf"/>
</dbReference>
<dbReference type="PANTHER" id="PTHR33571">
    <property type="entry name" value="SSL8005 PROTEIN"/>
    <property type="match status" value="1"/>
</dbReference>
<sequence length="100" mass="11590">MNQPLLENLLYERRDQILAIAAKHGAYNVRVFGSVARKQDRETSDIDFLVDYDPSRRSPWFPMGLIQDLETLLQRKVDVATPTMLKDRLREQVSNEAVCL</sequence>
<evidence type="ECO:0000259" key="10">
    <source>
        <dbReference type="Pfam" id="PF01909"/>
    </source>
</evidence>
<keyword evidence="2" id="KW-1277">Toxin-antitoxin system</keyword>
<keyword evidence="3" id="KW-0808">Transferase</keyword>
<dbReference type="GO" id="GO:0005524">
    <property type="term" value="F:ATP binding"/>
    <property type="evidence" value="ECO:0007669"/>
    <property type="project" value="UniProtKB-KW"/>
</dbReference>
<dbReference type="CDD" id="cd05403">
    <property type="entry name" value="NT_KNTase_like"/>
    <property type="match status" value="1"/>
</dbReference>
<evidence type="ECO:0000256" key="5">
    <source>
        <dbReference type="ARBA" id="ARBA00022723"/>
    </source>
</evidence>
<organism evidence="11">
    <name type="scientific">Planktothricoides sp. SpSt-374</name>
    <dbReference type="NCBI Taxonomy" id="2282167"/>
    <lineage>
        <taxon>Bacteria</taxon>
        <taxon>Bacillati</taxon>
        <taxon>Cyanobacteriota</taxon>
        <taxon>Cyanophyceae</taxon>
        <taxon>Oscillatoriophycideae</taxon>
        <taxon>Oscillatoriales</taxon>
        <taxon>Oscillatoriaceae</taxon>
        <taxon>Planktothricoides</taxon>
    </lineage>
</organism>
<evidence type="ECO:0000256" key="3">
    <source>
        <dbReference type="ARBA" id="ARBA00022679"/>
    </source>
</evidence>
<name>A0A7C3VHL5_9CYAN</name>
<evidence type="ECO:0000256" key="1">
    <source>
        <dbReference type="ARBA" id="ARBA00001946"/>
    </source>
</evidence>
<comment type="similarity">
    <text evidence="9">Belongs to the MntA antitoxin family.</text>
</comment>
<keyword evidence="6" id="KW-0547">Nucleotide-binding</keyword>
<evidence type="ECO:0000256" key="6">
    <source>
        <dbReference type="ARBA" id="ARBA00022741"/>
    </source>
</evidence>
<comment type="caution">
    <text evidence="11">The sequence shown here is derived from an EMBL/GenBank/DDBJ whole genome shotgun (WGS) entry which is preliminary data.</text>
</comment>
<proteinExistence type="inferred from homology"/>
<protein>
    <submittedName>
        <fullName evidence="11">DNA polymerase subunit beta</fullName>
    </submittedName>
</protein>
<dbReference type="PANTHER" id="PTHR33571:SF12">
    <property type="entry name" value="BSL3053 PROTEIN"/>
    <property type="match status" value="1"/>
</dbReference>
<dbReference type="InterPro" id="IPR002934">
    <property type="entry name" value="Polymerase_NTP_transf_dom"/>
</dbReference>
<evidence type="ECO:0000256" key="2">
    <source>
        <dbReference type="ARBA" id="ARBA00022649"/>
    </source>
</evidence>
<keyword evidence="4" id="KW-0548">Nucleotidyltransferase</keyword>
<evidence type="ECO:0000256" key="7">
    <source>
        <dbReference type="ARBA" id="ARBA00022840"/>
    </source>
</evidence>
<keyword evidence="7" id="KW-0067">ATP-binding</keyword>
<dbReference type="AlphaFoldDB" id="A0A7C3VHL5"/>
<dbReference type="GO" id="GO:0046872">
    <property type="term" value="F:metal ion binding"/>
    <property type="evidence" value="ECO:0007669"/>
    <property type="project" value="UniProtKB-KW"/>
</dbReference>
<comment type="cofactor">
    <cofactor evidence="1">
        <name>Mg(2+)</name>
        <dbReference type="ChEBI" id="CHEBI:18420"/>
    </cofactor>
</comment>
<dbReference type="Gene3D" id="3.30.460.10">
    <property type="entry name" value="Beta Polymerase, domain 2"/>
    <property type="match status" value="1"/>
</dbReference>
<dbReference type="EMBL" id="DSPX01000133">
    <property type="protein sequence ID" value="HGG01632.1"/>
    <property type="molecule type" value="Genomic_DNA"/>
</dbReference>
<evidence type="ECO:0000313" key="11">
    <source>
        <dbReference type="EMBL" id="HGG01632.1"/>
    </source>
</evidence>
<feature type="domain" description="Polymerase nucleotidyl transferase" evidence="10">
    <location>
        <begin position="23"/>
        <end position="97"/>
    </location>
</feature>
<dbReference type="Pfam" id="PF01909">
    <property type="entry name" value="NTP_transf_2"/>
    <property type="match status" value="1"/>
</dbReference>
<dbReference type="InterPro" id="IPR052038">
    <property type="entry name" value="Type-VII_TA_antitoxin"/>
</dbReference>
<keyword evidence="8" id="KW-0460">Magnesium</keyword>